<dbReference type="GO" id="GO:0046872">
    <property type="term" value="F:metal ion binding"/>
    <property type="evidence" value="ECO:0007669"/>
    <property type="project" value="UniProtKB-KW"/>
</dbReference>
<dbReference type="GO" id="GO:0051213">
    <property type="term" value="F:dioxygenase activity"/>
    <property type="evidence" value="ECO:0007669"/>
    <property type="project" value="UniProtKB-KW"/>
</dbReference>
<evidence type="ECO:0000256" key="1">
    <source>
        <dbReference type="ARBA" id="ARBA00022714"/>
    </source>
</evidence>
<dbReference type="Gene3D" id="2.20.25.10">
    <property type="match status" value="1"/>
</dbReference>
<dbReference type="KEGG" id="vbo:CKY39_22045"/>
<protein>
    <submittedName>
        <fullName evidence="7">Carbazole dioxygenase</fullName>
    </submittedName>
</protein>
<evidence type="ECO:0000259" key="6">
    <source>
        <dbReference type="PROSITE" id="PS51296"/>
    </source>
</evidence>
<evidence type="ECO:0000256" key="4">
    <source>
        <dbReference type="ARBA" id="ARBA00023004"/>
    </source>
</evidence>
<dbReference type="InterPro" id="IPR017941">
    <property type="entry name" value="Rieske_2Fe-2S"/>
</dbReference>
<reference evidence="7 8" key="1">
    <citation type="submission" date="2017-09" db="EMBL/GenBank/DDBJ databases">
        <title>The diverse metabolic capabilities of V. boronicumulans make it an excellent choice for continued studies on novel biodegradation.</title>
        <authorList>
            <person name="Sun S."/>
        </authorList>
    </citation>
    <scope>NUCLEOTIDE SEQUENCE [LARGE SCALE GENOMIC DNA]</scope>
    <source>
        <strain evidence="7 8">J1</strain>
    </source>
</reference>
<evidence type="ECO:0000256" key="3">
    <source>
        <dbReference type="ARBA" id="ARBA00023002"/>
    </source>
</evidence>
<keyword evidence="2" id="KW-0479">Metal-binding</keyword>
<evidence type="ECO:0000256" key="5">
    <source>
        <dbReference type="ARBA" id="ARBA00023014"/>
    </source>
</evidence>
<keyword evidence="3" id="KW-0560">Oxidoreductase</keyword>
<keyword evidence="4" id="KW-0408">Iron</keyword>
<dbReference type="RefSeq" id="WP_095747659.1">
    <property type="nucleotide sequence ID" value="NZ_CP023284.1"/>
</dbReference>
<dbReference type="PROSITE" id="PS51296">
    <property type="entry name" value="RIESKE"/>
    <property type="match status" value="1"/>
</dbReference>
<dbReference type="Pfam" id="PF11723">
    <property type="entry name" value="Aromatic_hydrox"/>
    <property type="match status" value="1"/>
</dbReference>
<dbReference type="SUPFAM" id="SSF50022">
    <property type="entry name" value="ISP domain"/>
    <property type="match status" value="1"/>
</dbReference>
<evidence type="ECO:0000256" key="2">
    <source>
        <dbReference type="ARBA" id="ARBA00022723"/>
    </source>
</evidence>
<dbReference type="PANTHER" id="PTHR21266:SF60">
    <property type="entry name" value="3-KETOSTEROID-9-ALPHA-MONOOXYGENASE, OXYGENASE COMPONENT"/>
    <property type="match status" value="1"/>
</dbReference>
<dbReference type="Proteomes" id="UP000217154">
    <property type="component" value="Chromosome"/>
</dbReference>
<name>A0A250DU16_9BURK</name>
<dbReference type="SUPFAM" id="SSF55961">
    <property type="entry name" value="Bet v1-like"/>
    <property type="match status" value="1"/>
</dbReference>
<dbReference type="Gene3D" id="2.20.25.680">
    <property type="match status" value="1"/>
</dbReference>
<dbReference type="InterPro" id="IPR036922">
    <property type="entry name" value="Rieske_2Fe-2S_sf"/>
</dbReference>
<feature type="domain" description="Rieske" evidence="6">
    <location>
        <begin position="33"/>
        <end position="139"/>
    </location>
</feature>
<keyword evidence="5" id="KW-0411">Iron-sulfur</keyword>
<proteinExistence type="predicted"/>
<dbReference type="Gene3D" id="3.90.380.10">
    <property type="entry name" value="Naphthalene 1,2-dioxygenase Alpha Subunit, Chain A, domain 1"/>
    <property type="match status" value="1"/>
</dbReference>
<dbReference type="Pfam" id="PF00355">
    <property type="entry name" value="Rieske"/>
    <property type="match status" value="1"/>
</dbReference>
<dbReference type="GO" id="GO:0051537">
    <property type="term" value="F:2 iron, 2 sulfur cluster binding"/>
    <property type="evidence" value="ECO:0007669"/>
    <property type="project" value="UniProtKB-KW"/>
</dbReference>
<keyword evidence="7" id="KW-0223">Dioxygenase</keyword>
<dbReference type="InterPro" id="IPR050584">
    <property type="entry name" value="Cholesterol_7-desaturase"/>
</dbReference>
<evidence type="ECO:0000313" key="8">
    <source>
        <dbReference type="Proteomes" id="UP000217154"/>
    </source>
</evidence>
<dbReference type="EMBL" id="CP023284">
    <property type="protein sequence ID" value="ATA57856.1"/>
    <property type="molecule type" value="Genomic_DNA"/>
</dbReference>
<gene>
    <name evidence="7" type="ORF">CKY39_22045</name>
</gene>
<organism evidence="7 8">
    <name type="scientific">Variovorax boronicumulans</name>
    <dbReference type="NCBI Taxonomy" id="436515"/>
    <lineage>
        <taxon>Bacteria</taxon>
        <taxon>Pseudomonadati</taxon>
        <taxon>Pseudomonadota</taxon>
        <taxon>Betaproteobacteria</taxon>
        <taxon>Burkholderiales</taxon>
        <taxon>Comamonadaceae</taxon>
        <taxon>Variovorax</taxon>
    </lineage>
</organism>
<keyword evidence="1" id="KW-0001">2Fe-2S</keyword>
<dbReference type="AlphaFoldDB" id="A0A250DU16"/>
<accession>A0A250DU16</accession>
<sequence length="388" mass="44612">MEAPITFVDDRLLRKVPSWRTYLAAKLGFRNHWYPIKLSREIGESQIVKATLCGENILLKRIDGKVYALRDRCIHRGVPFSEKLECYTKGTITCWYHGFTYKWETGELCDILASPDSKAIGRQSVKSYPVQEAKGAVFVFMGDDDVKPHPLCEDVPPMFLDEDLALEGDSYMVQSNWRVGCENGFDGLHVYIHRTSPLVNDTQRSLPVGHTANSGQIVLHEVDGQPKGVYDEFAHHVSLWEGQVEGDVVVRGVRNTRTDGVPTRTTAASLWLPGVLRVDDFPDAGRHQFEWYVPVSEDEHYYLIMIGKRVTNPQEALDHEQEFWNRWKPVSLDGFNNQDIEARLALQKFYSSDKAWLQEMLIEGDHPIIKWRELCHRHNRGVQRPDHL</sequence>
<dbReference type="PANTHER" id="PTHR21266">
    <property type="entry name" value="IRON-SULFUR DOMAIN CONTAINING PROTEIN"/>
    <property type="match status" value="1"/>
</dbReference>
<evidence type="ECO:0000313" key="7">
    <source>
        <dbReference type="EMBL" id="ATA57856.1"/>
    </source>
</evidence>
<dbReference type="InterPro" id="IPR021028">
    <property type="entry name" value="Homotrim_ring_OHase_catalytic"/>
</dbReference>